<evidence type="ECO:0000256" key="2">
    <source>
        <dbReference type="ARBA" id="ARBA00008932"/>
    </source>
</evidence>
<feature type="domain" description="MSP" evidence="9">
    <location>
        <begin position="11"/>
        <end position="130"/>
    </location>
</feature>
<dbReference type="Pfam" id="PF00635">
    <property type="entry name" value="Motile_Sperm"/>
    <property type="match status" value="1"/>
</dbReference>
<evidence type="ECO:0000256" key="7">
    <source>
        <dbReference type="SAM" id="MobiDB-lite"/>
    </source>
</evidence>
<keyword evidence="6" id="KW-0175">Coiled coil</keyword>
<organism evidence="10 11">
    <name type="scientific">Coccomyxa subellipsoidea</name>
    <dbReference type="NCBI Taxonomy" id="248742"/>
    <lineage>
        <taxon>Eukaryota</taxon>
        <taxon>Viridiplantae</taxon>
        <taxon>Chlorophyta</taxon>
        <taxon>core chlorophytes</taxon>
        <taxon>Trebouxiophyceae</taxon>
        <taxon>Trebouxiophyceae incertae sedis</taxon>
        <taxon>Coccomyxaceae</taxon>
        <taxon>Coccomyxa</taxon>
    </lineage>
</organism>
<accession>A0ABR2YCC0</accession>
<dbReference type="InterPro" id="IPR013783">
    <property type="entry name" value="Ig-like_fold"/>
</dbReference>
<evidence type="ECO:0000256" key="1">
    <source>
        <dbReference type="ARBA" id="ARBA00004211"/>
    </source>
</evidence>
<feature type="region of interest" description="Disordered" evidence="7">
    <location>
        <begin position="131"/>
        <end position="166"/>
    </location>
</feature>
<evidence type="ECO:0000256" key="6">
    <source>
        <dbReference type="SAM" id="Coils"/>
    </source>
</evidence>
<dbReference type="InterPro" id="IPR008962">
    <property type="entry name" value="PapD-like_sf"/>
</dbReference>
<keyword evidence="11" id="KW-1185">Reference proteome</keyword>
<dbReference type="PROSITE" id="PS50202">
    <property type="entry name" value="MSP"/>
    <property type="match status" value="1"/>
</dbReference>
<dbReference type="InterPro" id="IPR000535">
    <property type="entry name" value="MSP_dom"/>
</dbReference>
<protein>
    <recommendedName>
        <fullName evidence="9">MSP domain-containing protein</fullName>
    </recommendedName>
</protein>
<evidence type="ECO:0000256" key="5">
    <source>
        <dbReference type="ARBA" id="ARBA00023136"/>
    </source>
</evidence>
<dbReference type="EMBL" id="JALJOT010000016">
    <property type="protein sequence ID" value="KAK9902095.1"/>
    <property type="molecule type" value="Genomic_DNA"/>
</dbReference>
<evidence type="ECO:0000313" key="11">
    <source>
        <dbReference type="Proteomes" id="UP001491310"/>
    </source>
</evidence>
<comment type="similarity">
    <text evidence="2">Belongs to the VAMP-associated protein (VAP) (TC 9.B.17) family.</text>
</comment>
<proteinExistence type="inferred from homology"/>
<evidence type="ECO:0000313" key="10">
    <source>
        <dbReference type="EMBL" id="KAK9902095.1"/>
    </source>
</evidence>
<dbReference type="PANTHER" id="PTHR10809:SF6">
    <property type="entry name" value="AT11025P-RELATED"/>
    <property type="match status" value="1"/>
</dbReference>
<dbReference type="PIRSF" id="PIRSF019693">
    <property type="entry name" value="VAMP-associated"/>
    <property type="match status" value="1"/>
</dbReference>
<evidence type="ECO:0000259" key="9">
    <source>
        <dbReference type="PROSITE" id="PS50202"/>
    </source>
</evidence>
<reference evidence="10 11" key="1">
    <citation type="journal article" date="2024" name="Nat. Commun.">
        <title>Phylogenomics reveals the evolutionary origins of lichenization in chlorophyte algae.</title>
        <authorList>
            <person name="Puginier C."/>
            <person name="Libourel C."/>
            <person name="Otte J."/>
            <person name="Skaloud P."/>
            <person name="Haon M."/>
            <person name="Grisel S."/>
            <person name="Petersen M."/>
            <person name="Berrin J.G."/>
            <person name="Delaux P.M."/>
            <person name="Dal Grande F."/>
            <person name="Keller J."/>
        </authorList>
    </citation>
    <scope>NUCLEOTIDE SEQUENCE [LARGE SCALE GENOMIC DNA]</scope>
    <source>
        <strain evidence="10 11">SAG 216-7</strain>
    </source>
</reference>
<gene>
    <name evidence="10" type="ORF">WJX75_004151</name>
</gene>
<keyword evidence="4 8" id="KW-1133">Transmembrane helix</keyword>
<comment type="caution">
    <text evidence="10">The sequence shown here is derived from an EMBL/GenBank/DDBJ whole genome shotgun (WGS) entry which is preliminary data.</text>
</comment>
<comment type="subcellular location">
    <subcellularLocation>
        <location evidence="1">Membrane</location>
        <topology evidence="1">Single-pass type IV membrane protein</topology>
    </subcellularLocation>
</comment>
<feature type="coiled-coil region" evidence="6">
    <location>
        <begin position="184"/>
        <end position="218"/>
    </location>
</feature>
<dbReference type="PANTHER" id="PTHR10809">
    <property type="entry name" value="VESICLE-ASSOCIATED MEMBRANE PROTEIN-ASSOCIATED PROTEIN"/>
    <property type="match status" value="1"/>
</dbReference>
<evidence type="ECO:0000256" key="3">
    <source>
        <dbReference type="ARBA" id="ARBA00022692"/>
    </source>
</evidence>
<dbReference type="SUPFAM" id="SSF49354">
    <property type="entry name" value="PapD-like"/>
    <property type="match status" value="1"/>
</dbReference>
<dbReference type="Gene3D" id="2.60.40.10">
    <property type="entry name" value="Immunoglobulins"/>
    <property type="match status" value="1"/>
</dbReference>
<sequence length="256" mass="28008">MAEPKSINASDLSIQPTELKFRFELRKNIPVTLSLHNPGQEKVAFKVKTTSPKKYCVRPSSGVVEPGATKDVQVIMQAQREYPPTLADCKDKFLVQTVKVSPKVSEITPDLFDGASGSNIKQSKLRVVLVGPPKPPSPVPEGVEEETAPSPGGNAFPSDNGERPMETTTAAGVIPSRAQDSKELATITQERNKLRETLNKVEKDKSDIKKRLDLLQLQAEGRSRGDVTQKSLISGPYTLIHLLIVALIAFFLGHYL</sequence>
<evidence type="ECO:0000256" key="4">
    <source>
        <dbReference type="ARBA" id="ARBA00022989"/>
    </source>
</evidence>
<keyword evidence="3 8" id="KW-0812">Transmembrane</keyword>
<evidence type="ECO:0000256" key="8">
    <source>
        <dbReference type="SAM" id="Phobius"/>
    </source>
</evidence>
<feature type="transmembrane region" description="Helical" evidence="8">
    <location>
        <begin position="232"/>
        <end position="253"/>
    </location>
</feature>
<name>A0ABR2YCC0_9CHLO</name>
<dbReference type="InterPro" id="IPR016763">
    <property type="entry name" value="VAP"/>
</dbReference>
<dbReference type="Proteomes" id="UP001491310">
    <property type="component" value="Unassembled WGS sequence"/>
</dbReference>
<keyword evidence="5 8" id="KW-0472">Membrane</keyword>